<evidence type="ECO:0000313" key="3">
    <source>
        <dbReference type="Proteomes" id="UP000824469"/>
    </source>
</evidence>
<feature type="compositionally biased region" description="Acidic residues" evidence="1">
    <location>
        <begin position="7"/>
        <end position="20"/>
    </location>
</feature>
<dbReference type="Proteomes" id="UP000824469">
    <property type="component" value="Unassembled WGS sequence"/>
</dbReference>
<protein>
    <submittedName>
        <fullName evidence="2">Uncharacterized protein</fullName>
    </submittedName>
</protein>
<accession>A0AA38FRG3</accession>
<keyword evidence="3" id="KW-1185">Reference proteome</keyword>
<sequence>MGKREGESEEDDNKEDEPEKDQEPHVFSVYDSGEGSEDEKQEFIFTWRKGTQDEEFTRDMGRNEE</sequence>
<feature type="region of interest" description="Disordered" evidence="1">
    <location>
        <begin position="1"/>
        <end position="39"/>
    </location>
</feature>
<dbReference type="AlphaFoldDB" id="A0AA38FRG3"/>
<proteinExistence type="predicted"/>
<dbReference type="EMBL" id="JAHRHJ020000007">
    <property type="protein sequence ID" value="KAH9308876.1"/>
    <property type="molecule type" value="Genomic_DNA"/>
</dbReference>
<comment type="caution">
    <text evidence="2">The sequence shown here is derived from an EMBL/GenBank/DDBJ whole genome shotgun (WGS) entry which is preliminary data.</text>
</comment>
<name>A0AA38FRG3_TAXCH</name>
<feature type="non-terminal residue" evidence="2">
    <location>
        <position position="65"/>
    </location>
</feature>
<evidence type="ECO:0000256" key="1">
    <source>
        <dbReference type="SAM" id="MobiDB-lite"/>
    </source>
</evidence>
<organism evidence="2 3">
    <name type="scientific">Taxus chinensis</name>
    <name type="common">Chinese yew</name>
    <name type="synonym">Taxus wallichiana var. chinensis</name>
    <dbReference type="NCBI Taxonomy" id="29808"/>
    <lineage>
        <taxon>Eukaryota</taxon>
        <taxon>Viridiplantae</taxon>
        <taxon>Streptophyta</taxon>
        <taxon>Embryophyta</taxon>
        <taxon>Tracheophyta</taxon>
        <taxon>Spermatophyta</taxon>
        <taxon>Pinopsida</taxon>
        <taxon>Pinidae</taxon>
        <taxon>Conifers II</taxon>
        <taxon>Cupressales</taxon>
        <taxon>Taxaceae</taxon>
        <taxon>Taxus</taxon>
    </lineage>
</organism>
<gene>
    <name evidence="2" type="ORF">KI387_036787</name>
</gene>
<reference evidence="2 3" key="1">
    <citation type="journal article" date="2021" name="Nat. Plants">
        <title>The Taxus genome provides insights into paclitaxel biosynthesis.</title>
        <authorList>
            <person name="Xiong X."/>
            <person name="Gou J."/>
            <person name="Liao Q."/>
            <person name="Li Y."/>
            <person name="Zhou Q."/>
            <person name="Bi G."/>
            <person name="Li C."/>
            <person name="Du R."/>
            <person name="Wang X."/>
            <person name="Sun T."/>
            <person name="Guo L."/>
            <person name="Liang H."/>
            <person name="Lu P."/>
            <person name="Wu Y."/>
            <person name="Zhang Z."/>
            <person name="Ro D.K."/>
            <person name="Shang Y."/>
            <person name="Huang S."/>
            <person name="Yan J."/>
        </authorList>
    </citation>
    <scope>NUCLEOTIDE SEQUENCE [LARGE SCALE GENOMIC DNA]</scope>
    <source>
        <strain evidence="2">Ta-2019</strain>
    </source>
</reference>
<evidence type="ECO:0000313" key="2">
    <source>
        <dbReference type="EMBL" id="KAH9308876.1"/>
    </source>
</evidence>